<sequence>MEHWEAVPRLKEIHIQPGHTVDENESLGAFVDKIKSQKSSTRTYVVLRGKKPVGIIRSVDMFRLLGTLFGVALNYKKRLTDVMYLNFITLDWNTRVDEVSRKAMERPYEDIYDDIIVTNEQGDFFGVVPIYELLGLMTEVRVKEAVQQNPLTGLPGNEKINEYVSMKINENEPFSVVYIDIDHFKAYNDVYGFKYGDDVIKWVGNLLLQESKQHCAFVGHVGGDDFVACLNAESSISYCQEVIKSFEETKAKFYTAEDFSKNYIDALDRSNQAARFPLICLSLAVIHIYSNDNLNISDISLYAAKLKKQAKLELTSNIVQIRLGENNGS</sequence>
<dbReference type="PANTHER" id="PTHR45138">
    <property type="entry name" value="REGULATORY COMPONENTS OF SENSORY TRANSDUCTION SYSTEM"/>
    <property type="match status" value="1"/>
</dbReference>
<accession>A0ABW0K8Q7</accession>
<dbReference type="SMART" id="SM00267">
    <property type="entry name" value="GGDEF"/>
    <property type="match status" value="1"/>
</dbReference>
<dbReference type="SUPFAM" id="SSF55073">
    <property type="entry name" value="Nucleotide cyclase"/>
    <property type="match status" value="1"/>
</dbReference>
<name>A0ABW0K8Q7_9BACL</name>
<evidence type="ECO:0000313" key="3">
    <source>
        <dbReference type="Proteomes" id="UP001596044"/>
    </source>
</evidence>
<feature type="domain" description="GGDEF" evidence="1">
    <location>
        <begin position="172"/>
        <end position="324"/>
    </location>
</feature>
<dbReference type="InterPro" id="IPR000160">
    <property type="entry name" value="GGDEF_dom"/>
</dbReference>
<dbReference type="InterPro" id="IPR029787">
    <property type="entry name" value="Nucleotide_cyclase"/>
</dbReference>
<dbReference type="InterPro" id="IPR046342">
    <property type="entry name" value="CBS_dom_sf"/>
</dbReference>
<comment type="caution">
    <text evidence="2">The sequence shown here is derived from an EMBL/GenBank/DDBJ whole genome shotgun (WGS) entry which is preliminary data.</text>
</comment>
<dbReference type="InterPro" id="IPR050469">
    <property type="entry name" value="Diguanylate_Cyclase"/>
</dbReference>
<protein>
    <submittedName>
        <fullName evidence="2">GGDEF domain-containing protein</fullName>
    </submittedName>
</protein>
<evidence type="ECO:0000313" key="2">
    <source>
        <dbReference type="EMBL" id="MFC5449376.1"/>
    </source>
</evidence>
<dbReference type="InterPro" id="IPR043128">
    <property type="entry name" value="Rev_trsase/Diguanyl_cyclase"/>
</dbReference>
<dbReference type="NCBIfam" id="TIGR00254">
    <property type="entry name" value="GGDEF"/>
    <property type="match status" value="1"/>
</dbReference>
<reference evidence="3" key="1">
    <citation type="journal article" date="2019" name="Int. J. Syst. Evol. Microbiol.">
        <title>The Global Catalogue of Microorganisms (GCM) 10K type strain sequencing project: providing services to taxonomists for standard genome sequencing and annotation.</title>
        <authorList>
            <consortium name="The Broad Institute Genomics Platform"/>
            <consortium name="The Broad Institute Genome Sequencing Center for Infectious Disease"/>
            <person name="Wu L."/>
            <person name="Ma J."/>
        </authorList>
    </citation>
    <scope>NUCLEOTIDE SEQUENCE [LARGE SCALE GENOMIC DNA]</scope>
    <source>
        <strain evidence="3">KACC 11904</strain>
    </source>
</reference>
<dbReference type="PANTHER" id="PTHR45138:SF25">
    <property type="entry name" value="GGDEF DOMAIN PROTEIN"/>
    <property type="match status" value="1"/>
</dbReference>
<dbReference type="Gene3D" id="3.30.70.270">
    <property type="match status" value="1"/>
</dbReference>
<gene>
    <name evidence="2" type="ORF">ACFPOG_13995</name>
</gene>
<dbReference type="EMBL" id="JBHSMJ010000018">
    <property type="protein sequence ID" value="MFC5449376.1"/>
    <property type="molecule type" value="Genomic_DNA"/>
</dbReference>
<dbReference type="Gene3D" id="3.10.580.10">
    <property type="entry name" value="CBS-domain"/>
    <property type="match status" value="1"/>
</dbReference>
<dbReference type="Pfam" id="PF00990">
    <property type="entry name" value="GGDEF"/>
    <property type="match status" value="1"/>
</dbReference>
<dbReference type="Proteomes" id="UP001596044">
    <property type="component" value="Unassembled WGS sequence"/>
</dbReference>
<dbReference type="SUPFAM" id="SSF54631">
    <property type="entry name" value="CBS-domain pair"/>
    <property type="match status" value="1"/>
</dbReference>
<organism evidence="2 3">
    <name type="scientific">Paenibacillus aestuarii</name>
    <dbReference type="NCBI Taxonomy" id="516965"/>
    <lineage>
        <taxon>Bacteria</taxon>
        <taxon>Bacillati</taxon>
        <taxon>Bacillota</taxon>
        <taxon>Bacilli</taxon>
        <taxon>Bacillales</taxon>
        <taxon>Paenibacillaceae</taxon>
        <taxon>Paenibacillus</taxon>
    </lineage>
</organism>
<dbReference type="RefSeq" id="WP_270879769.1">
    <property type="nucleotide sequence ID" value="NZ_JAQFVF010000026.1"/>
</dbReference>
<evidence type="ECO:0000259" key="1">
    <source>
        <dbReference type="PROSITE" id="PS50887"/>
    </source>
</evidence>
<keyword evidence="3" id="KW-1185">Reference proteome</keyword>
<dbReference type="PROSITE" id="PS50887">
    <property type="entry name" value="GGDEF"/>
    <property type="match status" value="1"/>
</dbReference>
<proteinExistence type="predicted"/>
<dbReference type="CDD" id="cd01949">
    <property type="entry name" value="GGDEF"/>
    <property type="match status" value="1"/>
</dbReference>